<keyword evidence="5" id="KW-0539">Nucleus</keyword>
<organism evidence="8">
    <name type="scientific">Spirodela intermedia</name>
    <name type="common">Intermediate duckweed</name>
    <dbReference type="NCBI Taxonomy" id="51605"/>
    <lineage>
        <taxon>Eukaryota</taxon>
        <taxon>Viridiplantae</taxon>
        <taxon>Streptophyta</taxon>
        <taxon>Embryophyta</taxon>
        <taxon>Tracheophyta</taxon>
        <taxon>Spermatophyta</taxon>
        <taxon>Magnoliopsida</taxon>
        <taxon>Liliopsida</taxon>
        <taxon>Araceae</taxon>
        <taxon>Lemnoideae</taxon>
        <taxon>Spirodela</taxon>
    </lineage>
</organism>
<proteinExistence type="inferred from homology"/>
<dbReference type="EMBL" id="LR743594">
    <property type="protein sequence ID" value="CAA2624175.1"/>
    <property type="molecule type" value="Genomic_DNA"/>
</dbReference>
<gene>
    <name evidence="8" type="ORF">SI7747_07010056</name>
</gene>
<dbReference type="Proteomes" id="UP001189122">
    <property type="component" value="Unassembled WGS sequence"/>
</dbReference>
<dbReference type="InterPro" id="IPR011598">
    <property type="entry name" value="bHLH_dom"/>
</dbReference>
<dbReference type="GO" id="GO:0005634">
    <property type="term" value="C:nucleus"/>
    <property type="evidence" value="ECO:0007669"/>
    <property type="project" value="UniProtKB-SubCell"/>
</dbReference>
<dbReference type="PANTHER" id="PTHR46807">
    <property type="entry name" value="TRANSCRIPTION FACTOR PIF3"/>
    <property type="match status" value="1"/>
</dbReference>
<comment type="subcellular location">
    <subcellularLocation>
        <location evidence="1">Nucleus</location>
    </subcellularLocation>
</comment>
<dbReference type="Pfam" id="PF00010">
    <property type="entry name" value="HLH"/>
    <property type="match status" value="1"/>
</dbReference>
<dbReference type="PANTHER" id="PTHR46807:SF1">
    <property type="entry name" value="TRANSCRIPTION FACTOR PIF3"/>
    <property type="match status" value="1"/>
</dbReference>
<feature type="region of interest" description="Disordered" evidence="6">
    <location>
        <begin position="164"/>
        <end position="215"/>
    </location>
</feature>
<dbReference type="GO" id="GO:0003700">
    <property type="term" value="F:DNA-binding transcription factor activity"/>
    <property type="evidence" value="ECO:0007669"/>
    <property type="project" value="InterPro"/>
</dbReference>
<reference evidence="8 9" key="1">
    <citation type="submission" date="2019-12" db="EMBL/GenBank/DDBJ databases">
        <authorList>
            <person name="Scholz U."/>
            <person name="Mascher M."/>
            <person name="Fiebig A."/>
        </authorList>
    </citation>
    <scope>NUCLEOTIDE SEQUENCE</scope>
</reference>
<name>A0A7I8J2P3_SPIIN</name>
<dbReference type="SMART" id="SM00353">
    <property type="entry name" value="HLH"/>
    <property type="match status" value="1"/>
</dbReference>
<comment type="similarity">
    <text evidence="2">Belongs to the bHLH protein family.</text>
</comment>
<evidence type="ECO:0000259" key="7">
    <source>
        <dbReference type="PROSITE" id="PS50888"/>
    </source>
</evidence>
<dbReference type="InterPro" id="IPR044273">
    <property type="entry name" value="PIF3-like"/>
</dbReference>
<keyword evidence="9" id="KW-1185">Reference proteome</keyword>
<dbReference type="PROSITE" id="PS50888">
    <property type="entry name" value="BHLH"/>
    <property type="match status" value="1"/>
</dbReference>
<dbReference type="Gene3D" id="4.10.280.10">
    <property type="entry name" value="Helix-loop-helix DNA-binding domain"/>
    <property type="match status" value="1"/>
</dbReference>
<evidence type="ECO:0000256" key="5">
    <source>
        <dbReference type="ARBA" id="ARBA00023242"/>
    </source>
</evidence>
<keyword evidence="4" id="KW-0804">Transcription</keyword>
<feature type="region of interest" description="Disordered" evidence="6">
    <location>
        <begin position="51"/>
        <end position="105"/>
    </location>
</feature>
<dbReference type="GO" id="GO:0046983">
    <property type="term" value="F:protein dimerization activity"/>
    <property type="evidence" value="ECO:0007669"/>
    <property type="project" value="InterPro"/>
</dbReference>
<feature type="domain" description="BHLH" evidence="7">
    <location>
        <begin position="200"/>
        <end position="249"/>
    </location>
</feature>
<evidence type="ECO:0000256" key="4">
    <source>
        <dbReference type="ARBA" id="ARBA00023163"/>
    </source>
</evidence>
<feature type="compositionally biased region" description="Low complexity" evidence="6">
    <location>
        <begin position="55"/>
        <end position="68"/>
    </location>
</feature>
<feature type="compositionally biased region" description="Basic and acidic residues" evidence="6">
    <location>
        <begin position="164"/>
        <end position="189"/>
    </location>
</feature>
<evidence type="ECO:0000256" key="2">
    <source>
        <dbReference type="ARBA" id="ARBA00005510"/>
    </source>
</evidence>
<evidence type="ECO:0000256" key="6">
    <source>
        <dbReference type="SAM" id="MobiDB-lite"/>
    </source>
</evidence>
<dbReference type="InterPro" id="IPR036638">
    <property type="entry name" value="HLH_DNA-bd_sf"/>
</dbReference>
<dbReference type="InterPro" id="IPR047265">
    <property type="entry name" value="PIF1-like_bHLH"/>
</dbReference>
<dbReference type="EMBL" id="CACRZD030000007">
    <property type="protein sequence ID" value="CAA6663671.1"/>
    <property type="molecule type" value="Genomic_DNA"/>
</dbReference>
<evidence type="ECO:0000313" key="8">
    <source>
        <dbReference type="EMBL" id="CAA2624175.1"/>
    </source>
</evidence>
<evidence type="ECO:0000256" key="1">
    <source>
        <dbReference type="ARBA" id="ARBA00004123"/>
    </source>
</evidence>
<dbReference type="FunFam" id="4.10.280.10:FF:000004">
    <property type="entry name" value="Basic helix-loop-helix transcription factor"/>
    <property type="match status" value="1"/>
</dbReference>
<dbReference type="CDD" id="cd11445">
    <property type="entry name" value="bHLH_AtPIF_like"/>
    <property type="match status" value="1"/>
</dbReference>
<evidence type="ECO:0000256" key="3">
    <source>
        <dbReference type="ARBA" id="ARBA00023015"/>
    </source>
</evidence>
<protein>
    <recommendedName>
        <fullName evidence="7">BHLH domain-containing protein</fullName>
    </recommendedName>
</protein>
<accession>A0A7I8J2P3</accession>
<sequence length="255" mass="27534">MKFKYSSSSSSSLSLSLSLSLTDEGKARLAATQDGKTDREFVKLLWESAEDPGKAALSPALSRSSPARIRGENVPEHPMATRAAARPAAAEDSPASHAPPFGPLQDDELVAWLSCPIDDYCSELLSDISGADVVSSTEAAAPAAASSRAPAGPMEAGRMSNLKELPKKEAAAPKPHGEDESTDRRRPADKGQAVNKKRSRSAEIHNLSERRRRDRINEKMRALQALVPSCNKVDRASMLDEVIEYLKSLQMQVQV</sequence>
<dbReference type="AlphaFoldDB" id="A0A7I8J2P3"/>
<feature type="compositionally biased region" description="Low complexity" evidence="6">
    <location>
        <begin position="80"/>
        <end position="96"/>
    </location>
</feature>
<evidence type="ECO:0000313" key="9">
    <source>
        <dbReference type="Proteomes" id="UP001189122"/>
    </source>
</evidence>
<dbReference type="SUPFAM" id="SSF47459">
    <property type="entry name" value="HLH, helix-loop-helix DNA-binding domain"/>
    <property type="match status" value="1"/>
</dbReference>
<feature type="compositionally biased region" description="Basic and acidic residues" evidence="6">
    <location>
        <begin position="200"/>
        <end position="215"/>
    </location>
</feature>
<keyword evidence="3" id="KW-0805">Transcription regulation</keyword>